<evidence type="ECO:0000313" key="1">
    <source>
        <dbReference type="EMBL" id="MCH93364.1"/>
    </source>
</evidence>
<proteinExistence type="predicted"/>
<dbReference type="Proteomes" id="UP000265520">
    <property type="component" value="Unassembled WGS sequence"/>
</dbReference>
<evidence type="ECO:0000313" key="2">
    <source>
        <dbReference type="Proteomes" id="UP000265520"/>
    </source>
</evidence>
<organism evidence="1 2">
    <name type="scientific">Trifolium medium</name>
    <dbReference type="NCBI Taxonomy" id="97028"/>
    <lineage>
        <taxon>Eukaryota</taxon>
        <taxon>Viridiplantae</taxon>
        <taxon>Streptophyta</taxon>
        <taxon>Embryophyta</taxon>
        <taxon>Tracheophyta</taxon>
        <taxon>Spermatophyta</taxon>
        <taxon>Magnoliopsida</taxon>
        <taxon>eudicotyledons</taxon>
        <taxon>Gunneridae</taxon>
        <taxon>Pentapetalae</taxon>
        <taxon>rosids</taxon>
        <taxon>fabids</taxon>
        <taxon>Fabales</taxon>
        <taxon>Fabaceae</taxon>
        <taxon>Papilionoideae</taxon>
        <taxon>50 kb inversion clade</taxon>
        <taxon>NPAAA clade</taxon>
        <taxon>Hologalegina</taxon>
        <taxon>IRL clade</taxon>
        <taxon>Trifolieae</taxon>
        <taxon>Trifolium</taxon>
    </lineage>
</organism>
<dbReference type="EMBL" id="LXQA010024766">
    <property type="protein sequence ID" value="MCH93364.1"/>
    <property type="molecule type" value="Genomic_DNA"/>
</dbReference>
<comment type="caution">
    <text evidence="1">The sequence shown here is derived from an EMBL/GenBank/DDBJ whole genome shotgun (WGS) entry which is preliminary data.</text>
</comment>
<sequence length="60" mass="6821">MFVLMRVIASEKLVGRLNDRKLKRSFHGRRVPRPALNLSLAREMNSRFVDGGDDEVGIVP</sequence>
<reference evidence="1 2" key="1">
    <citation type="journal article" date="2018" name="Front. Plant Sci.">
        <title>Red Clover (Trifolium pratense) and Zigzag Clover (T. medium) - A Picture of Genomic Similarities and Differences.</title>
        <authorList>
            <person name="Dluhosova J."/>
            <person name="Istvanek J."/>
            <person name="Nedelnik J."/>
            <person name="Repkova J."/>
        </authorList>
    </citation>
    <scope>NUCLEOTIDE SEQUENCE [LARGE SCALE GENOMIC DNA]</scope>
    <source>
        <strain evidence="2">cv. 10/8</strain>
        <tissue evidence="1">Leaf</tissue>
    </source>
</reference>
<accession>A0A392N4E8</accession>
<name>A0A392N4E8_9FABA</name>
<keyword evidence="2" id="KW-1185">Reference proteome</keyword>
<gene>
    <name evidence="1" type="ORF">A2U01_0014313</name>
</gene>
<protein>
    <submittedName>
        <fullName evidence="1">Uncharacterized protein</fullName>
    </submittedName>
</protein>
<dbReference type="AlphaFoldDB" id="A0A392N4E8"/>